<evidence type="ECO:0000313" key="1">
    <source>
        <dbReference type="EMBL" id="TYP70917.1"/>
    </source>
</evidence>
<reference evidence="1 2" key="1">
    <citation type="submission" date="2019-07" db="EMBL/GenBank/DDBJ databases">
        <title>Genomic Encyclopedia of Archaeal and Bacterial Type Strains, Phase II (KMG-II): from individual species to whole genera.</title>
        <authorList>
            <person name="Goeker M."/>
        </authorList>
    </citation>
    <scope>NUCLEOTIDE SEQUENCE [LARGE SCALE GENOMIC DNA]</scope>
    <source>
        <strain evidence="1 2">DSM 17527</strain>
    </source>
</reference>
<dbReference type="AlphaFoldDB" id="A0A5S5BV67"/>
<evidence type="ECO:0008006" key="3">
    <source>
        <dbReference type="Google" id="ProtNLM"/>
    </source>
</evidence>
<dbReference type="InterPro" id="IPR012467">
    <property type="entry name" value="DUF1684"/>
</dbReference>
<dbReference type="EMBL" id="VNHU01000011">
    <property type="protein sequence ID" value="TYP70917.1"/>
    <property type="molecule type" value="Genomic_DNA"/>
</dbReference>
<dbReference type="PANTHER" id="PTHR41913:SF1">
    <property type="entry name" value="DUF1684 DOMAIN-CONTAINING PROTEIN"/>
    <property type="match status" value="1"/>
</dbReference>
<gene>
    <name evidence="1" type="ORF">BD809_11185</name>
</gene>
<dbReference type="PANTHER" id="PTHR41913">
    <property type="entry name" value="DUF1684 DOMAIN-CONTAINING PROTEIN"/>
    <property type="match status" value="1"/>
</dbReference>
<sequence>MVFVSVIASAQDSVNIKRIIYFQNDLNKKFISEETSPLLEKDLSTFESLDFFEINTAMCIKAKFVRTPYETPFIMKTSTESESVYVKFGEAHFQINKTPYILNIYQNQELKTQPEFEDYLFLPFTDLSNGITTYFGGRYIDLKIPEGNSILIDFNTAYNPNCAYNERYSCPLPPKENHLDLEILAGVKINEKHPVDN</sequence>
<dbReference type="Proteomes" id="UP000324376">
    <property type="component" value="Unassembled WGS sequence"/>
</dbReference>
<keyword evidence="2" id="KW-1185">Reference proteome</keyword>
<comment type="caution">
    <text evidence="1">The sequence shown here is derived from an EMBL/GenBank/DDBJ whole genome shotgun (WGS) entry which is preliminary data.</text>
</comment>
<proteinExistence type="predicted"/>
<organism evidence="1 2">
    <name type="scientific">Aquimarina intermedia</name>
    <dbReference type="NCBI Taxonomy" id="350814"/>
    <lineage>
        <taxon>Bacteria</taxon>
        <taxon>Pseudomonadati</taxon>
        <taxon>Bacteroidota</taxon>
        <taxon>Flavobacteriia</taxon>
        <taxon>Flavobacteriales</taxon>
        <taxon>Flavobacteriaceae</taxon>
        <taxon>Aquimarina</taxon>
    </lineage>
</organism>
<evidence type="ECO:0000313" key="2">
    <source>
        <dbReference type="Proteomes" id="UP000324376"/>
    </source>
</evidence>
<dbReference type="Pfam" id="PF07920">
    <property type="entry name" value="DUF1684"/>
    <property type="match status" value="1"/>
</dbReference>
<accession>A0A5S5BV67</accession>
<name>A0A5S5BV67_9FLAO</name>
<protein>
    <recommendedName>
        <fullName evidence="3">DUF1684 domain-containing protein</fullName>
    </recommendedName>
</protein>
<dbReference type="OrthoDB" id="5493262at2"/>